<evidence type="ECO:0000256" key="3">
    <source>
        <dbReference type="ARBA" id="ARBA00022729"/>
    </source>
</evidence>
<reference evidence="6 7" key="1">
    <citation type="submission" date="2018-07" db="EMBL/GenBank/DDBJ databases">
        <title>Dyella monticola sp. nov. and Dyella psychrodurans sp. nov. isolated from monsoon evergreen broad-leaved forest soil of Dinghu Mountain, China.</title>
        <authorList>
            <person name="Gao Z."/>
            <person name="Qiu L."/>
        </authorList>
    </citation>
    <scope>NUCLEOTIDE SEQUENCE [LARGE SCALE GENOMIC DNA]</scope>
    <source>
        <strain evidence="6 7">4G-K06</strain>
    </source>
</reference>
<dbReference type="SUPFAM" id="SSF49401">
    <property type="entry name" value="Bacterial adhesins"/>
    <property type="match status" value="1"/>
</dbReference>
<proteinExistence type="inferred from homology"/>
<organism evidence="6 7">
    <name type="scientific">Dyella monticola</name>
    <dbReference type="NCBI Taxonomy" id="1927958"/>
    <lineage>
        <taxon>Bacteria</taxon>
        <taxon>Pseudomonadati</taxon>
        <taxon>Pseudomonadota</taxon>
        <taxon>Gammaproteobacteria</taxon>
        <taxon>Lysobacterales</taxon>
        <taxon>Rhodanobacteraceae</taxon>
        <taxon>Dyella</taxon>
    </lineage>
</organism>
<comment type="caution">
    <text evidence="6">The sequence shown here is derived from an EMBL/GenBank/DDBJ whole genome shotgun (WGS) entry which is preliminary data.</text>
</comment>
<dbReference type="GO" id="GO:0043709">
    <property type="term" value="P:cell adhesion involved in single-species biofilm formation"/>
    <property type="evidence" value="ECO:0007669"/>
    <property type="project" value="TreeGrafter"/>
</dbReference>
<dbReference type="Pfam" id="PF00419">
    <property type="entry name" value="Fimbrial"/>
    <property type="match status" value="1"/>
</dbReference>
<keyword evidence="3" id="KW-0732">Signal</keyword>
<sequence length="197" mass="19529">MHRVTHSYWICQIVNTQTTNLRIKPLVALVVLLAAGGFAHIAPAQGTGSATVNVTGNITGDCSITAGSTVALNIGSIPAANLPSVGSTSTASPAQNITITCTANPGITMTLNGTQLAGQPNTVLQLSSSGAGAAGGVGVQILNNGTGTPTTALQIGARNTIPTAATVTIPVAARYYRAGAVTAGTANATATLNFTFN</sequence>
<comment type="subcellular location">
    <subcellularLocation>
        <location evidence="1">Fimbrium</location>
    </subcellularLocation>
</comment>
<dbReference type="InterPro" id="IPR036937">
    <property type="entry name" value="Adhesion_dom_fimbrial_sf"/>
</dbReference>
<accession>A0A370X351</accession>
<dbReference type="EMBL" id="QRBE01000003">
    <property type="protein sequence ID" value="RDS82776.1"/>
    <property type="molecule type" value="Genomic_DNA"/>
</dbReference>
<keyword evidence="7" id="KW-1185">Reference proteome</keyword>
<keyword evidence="4" id="KW-0281">Fimbrium</keyword>
<dbReference type="AlphaFoldDB" id="A0A370X351"/>
<dbReference type="GO" id="GO:0009289">
    <property type="term" value="C:pilus"/>
    <property type="evidence" value="ECO:0007669"/>
    <property type="project" value="UniProtKB-SubCell"/>
</dbReference>
<dbReference type="Proteomes" id="UP000254258">
    <property type="component" value="Unassembled WGS sequence"/>
</dbReference>
<name>A0A370X351_9GAMM</name>
<dbReference type="InterPro" id="IPR000259">
    <property type="entry name" value="Adhesion_dom_fimbrial"/>
</dbReference>
<feature type="domain" description="Fimbrial-type adhesion" evidence="5">
    <location>
        <begin position="54"/>
        <end position="196"/>
    </location>
</feature>
<evidence type="ECO:0000259" key="5">
    <source>
        <dbReference type="Pfam" id="PF00419"/>
    </source>
</evidence>
<evidence type="ECO:0000313" key="7">
    <source>
        <dbReference type="Proteomes" id="UP000254258"/>
    </source>
</evidence>
<evidence type="ECO:0000256" key="2">
    <source>
        <dbReference type="ARBA" id="ARBA00006671"/>
    </source>
</evidence>
<dbReference type="PANTHER" id="PTHR33420:SF3">
    <property type="entry name" value="FIMBRIAL SUBUNIT ELFA"/>
    <property type="match status" value="1"/>
</dbReference>
<evidence type="ECO:0000313" key="6">
    <source>
        <dbReference type="EMBL" id="RDS82776.1"/>
    </source>
</evidence>
<dbReference type="InterPro" id="IPR008966">
    <property type="entry name" value="Adhesion_dom_sf"/>
</dbReference>
<evidence type="ECO:0000256" key="1">
    <source>
        <dbReference type="ARBA" id="ARBA00004561"/>
    </source>
</evidence>
<protein>
    <recommendedName>
        <fullName evidence="5">Fimbrial-type adhesion domain-containing protein</fullName>
    </recommendedName>
</protein>
<dbReference type="PANTHER" id="PTHR33420">
    <property type="entry name" value="FIMBRIAL SUBUNIT ELFA-RELATED"/>
    <property type="match status" value="1"/>
</dbReference>
<dbReference type="InterPro" id="IPR050263">
    <property type="entry name" value="Bact_Fimbrial_Adh_Pro"/>
</dbReference>
<dbReference type="Gene3D" id="2.60.40.1090">
    <property type="entry name" value="Fimbrial-type adhesion domain"/>
    <property type="match status" value="1"/>
</dbReference>
<evidence type="ECO:0000256" key="4">
    <source>
        <dbReference type="ARBA" id="ARBA00023263"/>
    </source>
</evidence>
<gene>
    <name evidence="6" type="ORF">DWU98_06390</name>
</gene>
<comment type="similarity">
    <text evidence="2">Belongs to the fimbrial protein family.</text>
</comment>